<protein>
    <submittedName>
        <fullName evidence="1">Uncharacterized protein</fullName>
    </submittedName>
</protein>
<dbReference type="Proteomes" id="UP001314170">
    <property type="component" value="Unassembled WGS sequence"/>
</dbReference>
<keyword evidence="2" id="KW-1185">Reference proteome</keyword>
<name>A0AAV1S8U9_9ROSI</name>
<accession>A0AAV1S8U9</accession>
<organism evidence="1 2">
    <name type="scientific">Dovyalis caffra</name>
    <dbReference type="NCBI Taxonomy" id="77055"/>
    <lineage>
        <taxon>Eukaryota</taxon>
        <taxon>Viridiplantae</taxon>
        <taxon>Streptophyta</taxon>
        <taxon>Embryophyta</taxon>
        <taxon>Tracheophyta</taxon>
        <taxon>Spermatophyta</taxon>
        <taxon>Magnoliopsida</taxon>
        <taxon>eudicotyledons</taxon>
        <taxon>Gunneridae</taxon>
        <taxon>Pentapetalae</taxon>
        <taxon>rosids</taxon>
        <taxon>fabids</taxon>
        <taxon>Malpighiales</taxon>
        <taxon>Salicaceae</taxon>
        <taxon>Flacourtieae</taxon>
        <taxon>Dovyalis</taxon>
    </lineage>
</organism>
<dbReference type="EMBL" id="CAWUPB010001173">
    <property type="protein sequence ID" value="CAK7347751.1"/>
    <property type="molecule type" value="Genomic_DNA"/>
</dbReference>
<evidence type="ECO:0000313" key="2">
    <source>
        <dbReference type="Proteomes" id="UP001314170"/>
    </source>
</evidence>
<proteinExistence type="predicted"/>
<evidence type="ECO:0000313" key="1">
    <source>
        <dbReference type="EMBL" id="CAK7347751.1"/>
    </source>
</evidence>
<gene>
    <name evidence="1" type="ORF">DCAF_LOCUS20439</name>
</gene>
<dbReference type="AlphaFoldDB" id="A0AAV1S8U9"/>
<reference evidence="1 2" key="1">
    <citation type="submission" date="2024-01" db="EMBL/GenBank/DDBJ databases">
        <authorList>
            <person name="Waweru B."/>
        </authorList>
    </citation>
    <scope>NUCLEOTIDE SEQUENCE [LARGE SCALE GENOMIC DNA]</scope>
</reference>
<comment type="caution">
    <text evidence="1">The sequence shown here is derived from an EMBL/GenBank/DDBJ whole genome shotgun (WGS) entry which is preliminary data.</text>
</comment>
<sequence length="104" mass="11633">MKFSIFPDTFVSLSMFRKEERLCKAHVHHIRAGRRLDGNLKNKESKVASEVGVIIVMDRMPGAICLEPGRLEFSENGLWCVQYKVQLSGDVPSWDNLPAAATTG</sequence>